<feature type="region of interest" description="Disordered" evidence="1">
    <location>
        <begin position="70"/>
        <end position="115"/>
    </location>
</feature>
<protein>
    <submittedName>
        <fullName evidence="2">Uncharacterized protein</fullName>
    </submittedName>
</protein>
<gene>
    <name evidence="2" type="ORF">RIF29_04556</name>
</gene>
<comment type="caution">
    <text evidence="2">The sequence shown here is derived from an EMBL/GenBank/DDBJ whole genome shotgun (WGS) entry which is preliminary data.</text>
</comment>
<evidence type="ECO:0000313" key="2">
    <source>
        <dbReference type="EMBL" id="KAK7290262.1"/>
    </source>
</evidence>
<dbReference type="Proteomes" id="UP001372338">
    <property type="component" value="Unassembled WGS sequence"/>
</dbReference>
<dbReference type="AlphaFoldDB" id="A0AAN9J151"/>
<evidence type="ECO:0000256" key="1">
    <source>
        <dbReference type="SAM" id="MobiDB-lite"/>
    </source>
</evidence>
<sequence>MARKRGRPPKTSSSSAKKQLNAHDVDDGIQKKLDVTLLDDEDLEEIDNLTPKKAEELLKNLDVLHEKIKEKAIVQNDNPGSTNVDKEKEDQPAPQTNPKPASTAKQPSSCRKNVKKLWVEKKRPSRDDIEKIDDALRAEDDTAVANAVAIANSTGVQDSQSIGTVVAETVLEVKGDTSPDVVVSSKEPKENGS</sequence>
<feature type="region of interest" description="Disordered" evidence="1">
    <location>
        <begin position="1"/>
        <end position="30"/>
    </location>
</feature>
<evidence type="ECO:0000313" key="3">
    <source>
        <dbReference type="Proteomes" id="UP001372338"/>
    </source>
</evidence>
<feature type="compositionally biased region" description="Basic and acidic residues" evidence="1">
    <location>
        <begin position="21"/>
        <end position="30"/>
    </location>
</feature>
<keyword evidence="3" id="KW-1185">Reference proteome</keyword>
<accession>A0AAN9J151</accession>
<proteinExistence type="predicted"/>
<feature type="compositionally biased region" description="Polar residues" evidence="1">
    <location>
        <begin position="93"/>
        <end position="111"/>
    </location>
</feature>
<organism evidence="2 3">
    <name type="scientific">Crotalaria pallida</name>
    <name type="common">Smooth rattlebox</name>
    <name type="synonym">Crotalaria striata</name>
    <dbReference type="NCBI Taxonomy" id="3830"/>
    <lineage>
        <taxon>Eukaryota</taxon>
        <taxon>Viridiplantae</taxon>
        <taxon>Streptophyta</taxon>
        <taxon>Embryophyta</taxon>
        <taxon>Tracheophyta</taxon>
        <taxon>Spermatophyta</taxon>
        <taxon>Magnoliopsida</taxon>
        <taxon>eudicotyledons</taxon>
        <taxon>Gunneridae</taxon>
        <taxon>Pentapetalae</taxon>
        <taxon>rosids</taxon>
        <taxon>fabids</taxon>
        <taxon>Fabales</taxon>
        <taxon>Fabaceae</taxon>
        <taxon>Papilionoideae</taxon>
        <taxon>50 kb inversion clade</taxon>
        <taxon>genistoids sensu lato</taxon>
        <taxon>core genistoids</taxon>
        <taxon>Crotalarieae</taxon>
        <taxon>Crotalaria</taxon>
    </lineage>
</organism>
<reference evidence="2 3" key="1">
    <citation type="submission" date="2024-01" db="EMBL/GenBank/DDBJ databases">
        <title>The genomes of 5 underutilized Papilionoideae crops provide insights into root nodulation and disease resistanc.</title>
        <authorList>
            <person name="Yuan L."/>
        </authorList>
    </citation>
    <scope>NUCLEOTIDE SEQUENCE [LARGE SCALE GENOMIC DNA]</scope>
    <source>
        <strain evidence="2">ZHUSHIDOU_FW_LH</strain>
        <tissue evidence="2">Leaf</tissue>
    </source>
</reference>
<name>A0AAN9J151_CROPI</name>
<dbReference type="EMBL" id="JAYWIO010000001">
    <property type="protein sequence ID" value="KAK7290262.1"/>
    <property type="molecule type" value="Genomic_DNA"/>
</dbReference>